<dbReference type="AlphaFoldDB" id="A0A7J6XG59"/>
<dbReference type="Proteomes" id="UP000554482">
    <property type="component" value="Unassembled WGS sequence"/>
</dbReference>
<dbReference type="EMBL" id="JABWDY010001352">
    <property type="protein sequence ID" value="KAF5207502.1"/>
    <property type="molecule type" value="Genomic_DNA"/>
</dbReference>
<dbReference type="InterPro" id="IPR055357">
    <property type="entry name" value="LRR_At1g61320_AtMIF1"/>
</dbReference>
<proteinExistence type="predicted"/>
<dbReference type="Pfam" id="PF23622">
    <property type="entry name" value="LRR_At1g61320_AtMIF1"/>
    <property type="match status" value="1"/>
</dbReference>
<dbReference type="OrthoDB" id="1937141at2759"/>
<dbReference type="InterPro" id="IPR032675">
    <property type="entry name" value="LRR_dom_sf"/>
</dbReference>
<dbReference type="SUPFAM" id="SSF52047">
    <property type="entry name" value="RNI-like"/>
    <property type="match status" value="1"/>
</dbReference>
<feature type="non-terminal residue" evidence="2">
    <location>
        <position position="1"/>
    </location>
</feature>
<evidence type="ECO:0000313" key="3">
    <source>
        <dbReference type="Proteomes" id="UP000554482"/>
    </source>
</evidence>
<dbReference type="Gene3D" id="3.80.10.10">
    <property type="entry name" value="Ribonuclease Inhibitor"/>
    <property type="match status" value="1"/>
</dbReference>
<name>A0A7J6XG59_THATH</name>
<feature type="domain" description="At1g61320/AtMIF1 LRR" evidence="1">
    <location>
        <begin position="33"/>
        <end position="179"/>
    </location>
</feature>
<protein>
    <recommendedName>
        <fullName evidence="1">At1g61320/AtMIF1 LRR domain-containing protein</fullName>
    </recommendedName>
</protein>
<evidence type="ECO:0000313" key="2">
    <source>
        <dbReference type="EMBL" id="KAF5207502.1"/>
    </source>
</evidence>
<gene>
    <name evidence="2" type="ORF">FRX31_002911</name>
</gene>
<organism evidence="2 3">
    <name type="scientific">Thalictrum thalictroides</name>
    <name type="common">Rue-anemone</name>
    <name type="synonym">Anemone thalictroides</name>
    <dbReference type="NCBI Taxonomy" id="46969"/>
    <lineage>
        <taxon>Eukaryota</taxon>
        <taxon>Viridiplantae</taxon>
        <taxon>Streptophyta</taxon>
        <taxon>Embryophyta</taxon>
        <taxon>Tracheophyta</taxon>
        <taxon>Spermatophyta</taxon>
        <taxon>Magnoliopsida</taxon>
        <taxon>Ranunculales</taxon>
        <taxon>Ranunculaceae</taxon>
        <taxon>Thalictroideae</taxon>
        <taxon>Thalictrum</taxon>
    </lineage>
</organism>
<comment type="caution">
    <text evidence="2">The sequence shown here is derived from an EMBL/GenBank/DDBJ whole genome shotgun (WGS) entry which is preliminary data.</text>
</comment>
<sequence length="241" mass="27585">DIDKVGHPEGYIYEGNLDDEDVTSLDIFLGELDREPKSLHVLELNWCHVQNASPFQGCSNLTHLSLTDVVLTDEVFHEIVANYVSLKKLILHHLYTISKLSIINANLKVLDMRFIVADEIEVIAENLEELTVGVLVFRSHYIKLRTSRLHCYVSGKKADQTYHYAPNLTKSVEILQMCTSLHKGDDEVLSQQSDHSFECPYAYSTFWEGQKLHNSISNHLTELELTGFKGDLTEIYHDQCY</sequence>
<reference evidence="2 3" key="1">
    <citation type="submission" date="2020-06" db="EMBL/GenBank/DDBJ databases">
        <title>Transcriptomic and genomic resources for Thalictrum thalictroides and T. hernandezii: Facilitating candidate gene discovery in an emerging model plant lineage.</title>
        <authorList>
            <person name="Arias T."/>
            <person name="Riano-Pachon D.M."/>
            <person name="Di Stilio V.S."/>
        </authorList>
    </citation>
    <scope>NUCLEOTIDE SEQUENCE [LARGE SCALE GENOMIC DNA]</scope>
    <source>
        <strain evidence="3">cv. WT478/WT964</strain>
        <tissue evidence="2">Leaves</tissue>
    </source>
</reference>
<evidence type="ECO:0000259" key="1">
    <source>
        <dbReference type="Pfam" id="PF23622"/>
    </source>
</evidence>
<accession>A0A7J6XG59</accession>
<keyword evidence="3" id="KW-1185">Reference proteome</keyword>